<dbReference type="CDD" id="cd01743">
    <property type="entry name" value="GATase1_Anthranilate_Synthase"/>
    <property type="match status" value="1"/>
</dbReference>
<evidence type="ECO:0000256" key="4">
    <source>
        <dbReference type="SAM" id="Coils"/>
    </source>
</evidence>
<dbReference type="Pfam" id="PF00425">
    <property type="entry name" value="Chorismate_bind"/>
    <property type="match status" value="1"/>
</dbReference>
<dbReference type="PANTHER" id="PTHR11236">
    <property type="entry name" value="AMINOBENZOATE/ANTHRANILATE SYNTHASE"/>
    <property type="match status" value="1"/>
</dbReference>
<dbReference type="Gene3D" id="3.40.50.880">
    <property type="match status" value="1"/>
</dbReference>
<comment type="catalytic activity">
    <reaction evidence="3">
        <text>chorismate + L-glutamine = anthranilate + pyruvate + L-glutamate + H(+)</text>
        <dbReference type="Rhea" id="RHEA:21732"/>
        <dbReference type="ChEBI" id="CHEBI:15361"/>
        <dbReference type="ChEBI" id="CHEBI:15378"/>
        <dbReference type="ChEBI" id="CHEBI:16567"/>
        <dbReference type="ChEBI" id="CHEBI:29748"/>
        <dbReference type="ChEBI" id="CHEBI:29985"/>
        <dbReference type="ChEBI" id="CHEBI:58359"/>
        <dbReference type="EC" id="4.1.3.27"/>
    </reaction>
</comment>
<dbReference type="PIRSF" id="PIRSF036934">
    <property type="entry name" value="TrpE-G"/>
    <property type="match status" value="1"/>
</dbReference>
<dbReference type="InterPro" id="IPR029062">
    <property type="entry name" value="Class_I_gatase-like"/>
</dbReference>
<evidence type="ECO:0000256" key="5">
    <source>
        <dbReference type="SAM" id="MobiDB-lite"/>
    </source>
</evidence>
<dbReference type="PRINTS" id="PR00096">
    <property type="entry name" value="GATASE"/>
</dbReference>
<dbReference type="GO" id="GO:0004049">
    <property type="term" value="F:anthranilate synthase activity"/>
    <property type="evidence" value="ECO:0007669"/>
    <property type="project" value="UniProtKB-EC"/>
</dbReference>
<name>A0ABW0GY08_9HYPH</name>
<dbReference type="InterPro" id="IPR015890">
    <property type="entry name" value="Chorismate_C"/>
</dbReference>
<dbReference type="PRINTS" id="PR00097">
    <property type="entry name" value="ANTSNTHASEII"/>
</dbReference>
<protein>
    <recommendedName>
        <fullName evidence="2 3">Anthranilate synthase</fullName>
        <ecNumber evidence="2 3">4.1.3.27</ecNumber>
    </recommendedName>
</protein>
<dbReference type="NCBIfam" id="TIGR01815">
    <property type="entry name" value="TrpE-clade3"/>
    <property type="match status" value="1"/>
</dbReference>
<comment type="pathway">
    <text evidence="3">Amino-acid biosynthesis; L-tryptophan biosynthesis; L-tryptophan from chorismate: step 1/5.</text>
</comment>
<keyword evidence="3" id="KW-0057">Aromatic amino acid biosynthesis</keyword>
<evidence type="ECO:0000256" key="3">
    <source>
        <dbReference type="PIRNR" id="PIRNR036934"/>
    </source>
</evidence>
<keyword evidence="3" id="KW-0028">Amino-acid biosynthesis</keyword>
<dbReference type="Pfam" id="PF00117">
    <property type="entry name" value="GATase"/>
    <property type="match status" value="1"/>
</dbReference>
<dbReference type="InterPro" id="IPR019999">
    <property type="entry name" value="Anth_synth_I-like"/>
</dbReference>
<evidence type="ECO:0000259" key="8">
    <source>
        <dbReference type="Pfam" id="PF04715"/>
    </source>
</evidence>
<dbReference type="Gene3D" id="3.60.120.10">
    <property type="entry name" value="Anthranilate synthase"/>
    <property type="match status" value="1"/>
</dbReference>
<dbReference type="SUPFAM" id="SSF56322">
    <property type="entry name" value="ADC synthase"/>
    <property type="match status" value="1"/>
</dbReference>
<gene>
    <name evidence="9" type="ORF">ACFPLB_09045</name>
</gene>
<feature type="domain" description="Anthranilate synthase component I N-terminal" evidence="8">
    <location>
        <begin position="49"/>
        <end position="204"/>
    </location>
</feature>
<dbReference type="RefSeq" id="WP_378229028.1">
    <property type="nucleotide sequence ID" value="NZ_JBHSLL010000025.1"/>
</dbReference>
<dbReference type="InterPro" id="IPR006221">
    <property type="entry name" value="TrpG/PapA_dom"/>
</dbReference>
<dbReference type="Pfam" id="PF04715">
    <property type="entry name" value="Anth_synt_I_N"/>
    <property type="match status" value="1"/>
</dbReference>
<dbReference type="SUPFAM" id="SSF52317">
    <property type="entry name" value="Class I glutamine amidotransferase-like"/>
    <property type="match status" value="1"/>
</dbReference>
<reference evidence="10" key="1">
    <citation type="journal article" date="2019" name="Int. J. Syst. Evol. Microbiol.">
        <title>The Global Catalogue of Microorganisms (GCM) 10K type strain sequencing project: providing services to taxonomists for standard genome sequencing and annotation.</title>
        <authorList>
            <consortium name="The Broad Institute Genomics Platform"/>
            <consortium name="The Broad Institute Genome Sequencing Center for Infectious Disease"/>
            <person name="Wu L."/>
            <person name="Ma J."/>
        </authorList>
    </citation>
    <scope>NUCLEOTIDE SEQUENCE [LARGE SCALE GENOMIC DNA]</scope>
    <source>
        <strain evidence="10">CGMCC 4.1415</strain>
    </source>
</reference>
<dbReference type="InterPro" id="IPR017926">
    <property type="entry name" value="GATASE"/>
</dbReference>
<dbReference type="PROSITE" id="PS51273">
    <property type="entry name" value="GATASE_TYPE_1"/>
    <property type="match status" value="1"/>
</dbReference>
<dbReference type="InterPro" id="IPR005801">
    <property type="entry name" value="ADC_synthase"/>
</dbReference>
<dbReference type="Proteomes" id="UP001596016">
    <property type="component" value="Unassembled WGS sequence"/>
</dbReference>
<keyword evidence="10" id="KW-1185">Reference proteome</keyword>
<feature type="domain" description="Chorismate-utilising enzyme C-terminal" evidence="7">
    <location>
        <begin position="247"/>
        <end position="499"/>
    </location>
</feature>
<feature type="region of interest" description="Disordered" evidence="5">
    <location>
        <begin position="223"/>
        <end position="244"/>
    </location>
</feature>
<dbReference type="PANTHER" id="PTHR11236:SF9">
    <property type="entry name" value="ANTHRANILATE SYNTHASE COMPONENT 1"/>
    <property type="match status" value="1"/>
</dbReference>
<evidence type="ECO:0000256" key="1">
    <source>
        <dbReference type="ARBA" id="ARBA00022962"/>
    </source>
</evidence>
<dbReference type="NCBIfam" id="TIGR00566">
    <property type="entry name" value="trpG_papA"/>
    <property type="match status" value="1"/>
</dbReference>
<feature type="coiled-coil region" evidence="4">
    <location>
        <begin position="333"/>
        <end position="360"/>
    </location>
</feature>
<evidence type="ECO:0000313" key="10">
    <source>
        <dbReference type="Proteomes" id="UP001596016"/>
    </source>
</evidence>
<comment type="caution">
    <text evidence="9">The sequence shown here is derived from an EMBL/GenBank/DDBJ whole genome shotgun (WGS) entry which is preliminary data.</text>
</comment>
<keyword evidence="3 9" id="KW-0456">Lyase</keyword>
<dbReference type="NCBIfam" id="NF010081">
    <property type="entry name" value="PRK13566.1"/>
    <property type="match status" value="1"/>
</dbReference>
<sequence>MTMETLDNGAERFTTAGGIAITRQRHEQPYATAIQSYIDRLDSHRGAVFSSNYEYPGRYTRWDTAIIDPPLVISARNRSMRVEALNERGKIMLPTLYAIIATLGEVRITHKFDDRILIEINSPERILTEEERSRAPSVFTVLRALTALFHTENDSNLGLYGAFGYDLAFQFDAIDYTLKRADSQRDLVLFLPDEILVVDHHSAKAWTDRYDYAGKDFSTQGLPRETPEAPFVPSGHTPPPGDHQPGEYAQLVRNAMASFKRGDLFEVVPGQTFYERCTTPPSQIARRLKTTNPSPYSFFINLGEGEYLVGASPEMFVRVNGRRVETCPISGTIKRGKDAIEDAEQIIALLNSKKDESELTMCSDVDRNDKSRVCEPGSVRVIGRRQIEMYSRLIHTVDHIEGRLREGMDAFDAFLSHAWAVTVTGAPKLWAMRFLENNEKSPRAWYGGAVGMVHFNGDLNTGLTLRTIRIKDGIAEVRAGATLLFDSVPEDEEAETELKASAMLAAIRDAKTGASPAIEPSAARVGAEVKILLVDHEDSFVHTLANYFRQTGATVSTVRSPVADSVFDELKPDLVVLSPGPGTPKDFDCTATINKARQRKLPIFGVCLGLQALTEAYGGKLGQLAIPMHGKPSRIHITKQGIIFSGLPQEVTVGRYHSLFADPAHLPHEFEVTATSEDGTIMAFEHVSEPVAAVQFHPESIMSLGGDAGMQMIENIVARLPRKAGI</sequence>
<dbReference type="InterPro" id="IPR006805">
    <property type="entry name" value="Anth_synth_I_N"/>
</dbReference>
<evidence type="ECO:0000259" key="6">
    <source>
        <dbReference type="Pfam" id="PF00117"/>
    </source>
</evidence>
<evidence type="ECO:0000259" key="7">
    <source>
        <dbReference type="Pfam" id="PF00425"/>
    </source>
</evidence>
<accession>A0ABW0GY08</accession>
<keyword evidence="4" id="KW-0175">Coiled coil</keyword>
<evidence type="ECO:0000256" key="2">
    <source>
        <dbReference type="NCBIfam" id="TIGR01815"/>
    </source>
</evidence>
<evidence type="ECO:0000313" key="9">
    <source>
        <dbReference type="EMBL" id="MFC5386111.1"/>
    </source>
</evidence>
<keyword evidence="3" id="KW-0822">Tryptophan biosynthesis</keyword>
<proteinExistence type="predicted"/>
<dbReference type="EC" id="4.1.3.27" evidence="2 3"/>
<feature type="domain" description="Glutamine amidotransferase" evidence="6">
    <location>
        <begin position="532"/>
        <end position="708"/>
    </location>
</feature>
<dbReference type="PRINTS" id="PR00099">
    <property type="entry name" value="CPSGATASE"/>
</dbReference>
<keyword evidence="1" id="KW-0315">Glutamine amidotransferase</keyword>
<dbReference type="InterPro" id="IPR010112">
    <property type="entry name" value="TrpE-G_bact"/>
</dbReference>
<dbReference type="EMBL" id="JBHSLL010000025">
    <property type="protein sequence ID" value="MFC5386111.1"/>
    <property type="molecule type" value="Genomic_DNA"/>
</dbReference>
<organism evidence="9 10">
    <name type="scientific">Aquamicrobium segne</name>
    <dbReference type="NCBI Taxonomy" id="469547"/>
    <lineage>
        <taxon>Bacteria</taxon>
        <taxon>Pseudomonadati</taxon>
        <taxon>Pseudomonadota</taxon>
        <taxon>Alphaproteobacteria</taxon>
        <taxon>Hyphomicrobiales</taxon>
        <taxon>Phyllobacteriaceae</taxon>
        <taxon>Aquamicrobium</taxon>
    </lineage>
</organism>